<dbReference type="OrthoDB" id="2993351at2759"/>
<keyword evidence="3" id="KW-1185">Reference proteome</keyword>
<organism evidence="2 3">
    <name type="scientific">Fusarium heterosporum</name>
    <dbReference type="NCBI Taxonomy" id="42747"/>
    <lineage>
        <taxon>Eukaryota</taxon>
        <taxon>Fungi</taxon>
        <taxon>Dikarya</taxon>
        <taxon>Ascomycota</taxon>
        <taxon>Pezizomycotina</taxon>
        <taxon>Sordariomycetes</taxon>
        <taxon>Hypocreomycetidae</taxon>
        <taxon>Hypocreales</taxon>
        <taxon>Nectriaceae</taxon>
        <taxon>Fusarium</taxon>
        <taxon>Fusarium heterosporum species complex</taxon>
    </lineage>
</organism>
<sequence>MTNPESIAQILSLETIKSISEDISQICHAKDYQKIGFGQCGLIFHKRVNDTVAKVARPHFHDSLYADCLAHKAVQAAFEAQEKAPACRLPKLHAHHDATSTWWVDNKALLAEQHPAFPLPSSALVSDHFPPLSKAVREELITRYCPKIKYTDVVEDPLNQHCLARIYLGRRRAPHKPLQINFSLRNFNLHLDQMIEMRLPVDRYAAIIGEALAILHWSAYVDAYDVEFVLGSEVVNETEITTRIWVLDFNLCSRFDKETAIQHPAEVIDQLVISFFENDPYYPRPGCDGEIERQVWDAFKTAYISTAEGMCSQANTDATLSELPQKFIDECIERCGKDFAISH</sequence>
<comment type="caution">
    <text evidence="2">The sequence shown here is derived from an EMBL/GenBank/DDBJ whole genome shotgun (WGS) entry which is preliminary data.</text>
</comment>
<feature type="domain" description="DUF3669" evidence="1">
    <location>
        <begin position="244"/>
        <end position="313"/>
    </location>
</feature>
<dbReference type="AlphaFoldDB" id="A0A8H5T7L5"/>
<name>A0A8H5T7L5_FUSHE</name>
<dbReference type="PANTHER" id="PTHR40780:SF2">
    <property type="entry name" value="DUF3669 DOMAIN-CONTAINING PROTEIN"/>
    <property type="match status" value="1"/>
</dbReference>
<evidence type="ECO:0000313" key="2">
    <source>
        <dbReference type="EMBL" id="KAF5664110.1"/>
    </source>
</evidence>
<evidence type="ECO:0000259" key="1">
    <source>
        <dbReference type="Pfam" id="PF12417"/>
    </source>
</evidence>
<accession>A0A8H5T7L5</accession>
<protein>
    <recommendedName>
        <fullName evidence="1">DUF3669 domain-containing protein</fullName>
    </recommendedName>
</protein>
<dbReference type="PANTHER" id="PTHR40780">
    <property type="entry name" value="DUF3669 DOMAIN-CONTAINING PROTEIN"/>
    <property type="match status" value="1"/>
</dbReference>
<proteinExistence type="predicted"/>
<dbReference type="Proteomes" id="UP000567885">
    <property type="component" value="Unassembled WGS sequence"/>
</dbReference>
<dbReference type="Pfam" id="PF12417">
    <property type="entry name" value="DUF3669"/>
    <property type="match status" value="1"/>
</dbReference>
<dbReference type="EMBL" id="JAAGWQ010000137">
    <property type="protein sequence ID" value="KAF5664110.1"/>
    <property type="molecule type" value="Genomic_DNA"/>
</dbReference>
<gene>
    <name evidence="2" type="ORF">FHETE_7219</name>
</gene>
<evidence type="ECO:0000313" key="3">
    <source>
        <dbReference type="Proteomes" id="UP000567885"/>
    </source>
</evidence>
<dbReference type="InterPro" id="IPR022137">
    <property type="entry name" value="Znf_prot_DUF3669"/>
</dbReference>
<reference evidence="2 3" key="1">
    <citation type="submission" date="2020-05" db="EMBL/GenBank/DDBJ databases">
        <title>Identification and distribution of gene clusters putatively required for synthesis of sphingolipid metabolism inhibitors in phylogenetically diverse species of the filamentous fungus Fusarium.</title>
        <authorList>
            <person name="Kim H.-S."/>
            <person name="Busman M."/>
            <person name="Brown D.W."/>
            <person name="Divon H."/>
            <person name="Uhlig S."/>
            <person name="Proctor R.H."/>
        </authorList>
    </citation>
    <scope>NUCLEOTIDE SEQUENCE [LARGE SCALE GENOMIC DNA]</scope>
    <source>
        <strain evidence="2 3">NRRL 20693</strain>
    </source>
</reference>